<keyword evidence="2" id="KW-0547">Nucleotide-binding</keyword>
<proteinExistence type="predicted"/>
<evidence type="ECO:0000313" key="4">
    <source>
        <dbReference type="EMBL" id="GAI03326.1"/>
    </source>
</evidence>
<evidence type="ECO:0000256" key="2">
    <source>
        <dbReference type="ARBA" id="ARBA00022741"/>
    </source>
</evidence>
<comment type="caution">
    <text evidence="4">The sequence shown here is derived from an EMBL/GenBank/DDBJ whole genome shotgun (WGS) entry which is preliminary data.</text>
</comment>
<dbReference type="AlphaFoldDB" id="X1LBU6"/>
<protein>
    <submittedName>
        <fullName evidence="4">Uncharacterized protein</fullName>
    </submittedName>
</protein>
<dbReference type="InterPro" id="IPR011068">
    <property type="entry name" value="NuclTrfase_I-like_C"/>
</dbReference>
<reference evidence="4" key="1">
    <citation type="journal article" date="2014" name="Front. Microbiol.">
        <title>High frequency of phylogenetically diverse reductive dehalogenase-homologous genes in deep subseafloor sedimentary metagenomes.</title>
        <authorList>
            <person name="Kawai M."/>
            <person name="Futagami T."/>
            <person name="Toyoda A."/>
            <person name="Takaki Y."/>
            <person name="Nishi S."/>
            <person name="Hori S."/>
            <person name="Arai W."/>
            <person name="Tsubouchi T."/>
            <person name="Morono Y."/>
            <person name="Uchiyama I."/>
            <person name="Ito T."/>
            <person name="Fujiyama A."/>
            <person name="Inagaki F."/>
            <person name="Takami H."/>
        </authorList>
    </citation>
    <scope>NUCLEOTIDE SEQUENCE</scope>
    <source>
        <strain evidence="4">Expedition CK06-06</strain>
    </source>
</reference>
<keyword evidence="3" id="KW-0067">ATP-binding</keyword>
<evidence type="ECO:0000256" key="3">
    <source>
        <dbReference type="ARBA" id="ARBA00022840"/>
    </source>
</evidence>
<dbReference type="GO" id="GO:0016779">
    <property type="term" value="F:nucleotidyltransferase activity"/>
    <property type="evidence" value="ECO:0007669"/>
    <property type="project" value="InterPro"/>
</dbReference>
<gene>
    <name evidence="4" type="ORF">S06H3_22933</name>
</gene>
<dbReference type="GO" id="GO:0003723">
    <property type="term" value="F:RNA binding"/>
    <property type="evidence" value="ECO:0007669"/>
    <property type="project" value="InterPro"/>
</dbReference>
<dbReference type="GO" id="GO:0005524">
    <property type="term" value="F:ATP binding"/>
    <property type="evidence" value="ECO:0007669"/>
    <property type="project" value="UniProtKB-KW"/>
</dbReference>
<dbReference type="SUPFAM" id="SSF55003">
    <property type="entry name" value="PAP/Archaeal CCA-adding enzyme, C-terminal domain"/>
    <property type="match status" value="1"/>
</dbReference>
<keyword evidence="1" id="KW-0808">Transferase</keyword>
<accession>X1LBU6</accession>
<evidence type="ECO:0000256" key="1">
    <source>
        <dbReference type="ARBA" id="ARBA00022679"/>
    </source>
</evidence>
<organism evidence="4">
    <name type="scientific">marine sediment metagenome</name>
    <dbReference type="NCBI Taxonomy" id="412755"/>
    <lineage>
        <taxon>unclassified sequences</taxon>
        <taxon>metagenomes</taxon>
        <taxon>ecological metagenomes</taxon>
    </lineage>
</organism>
<feature type="non-terminal residue" evidence="4">
    <location>
        <position position="1"/>
    </location>
</feature>
<dbReference type="GO" id="GO:0031123">
    <property type="term" value="P:RNA 3'-end processing"/>
    <property type="evidence" value="ECO:0007669"/>
    <property type="project" value="InterPro"/>
</dbReference>
<name>X1LBU6_9ZZZZ</name>
<dbReference type="EMBL" id="BARV01012360">
    <property type="protein sequence ID" value="GAI03326.1"/>
    <property type="molecule type" value="Genomic_DNA"/>
</dbReference>
<sequence>FLKNLSIKAFEIQKTDIEKIKKDARKKKFEFIQLKATTKKQAGDVAATKLLKFYKHLAHEVSKYFEIKNKGFEYDGKKSGDFFFVVKKKKEILISGPHLNQKKHLAAFKKRHKNAFVKNKRLYVKEKIKFNIKKFITDWKKKNAKKLKDMSVSGFNLS</sequence>